<dbReference type="RefSeq" id="WP_198877062.1">
    <property type="nucleotide sequence ID" value="NZ_JAEKMH010000003.1"/>
</dbReference>
<dbReference type="Proteomes" id="UP000602124">
    <property type="component" value="Unassembled WGS sequence"/>
</dbReference>
<evidence type="ECO:0000313" key="4">
    <source>
        <dbReference type="Proteomes" id="UP000602124"/>
    </source>
</evidence>
<gene>
    <name evidence="3" type="ORF">JEQ47_14015</name>
</gene>
<dbReference type="EMBL" id="JAEKMH010000003">
    <property type="protein sequence ID" value="MBJ3785838.1"/>
    <property type="molecule type" value="Genomic_DNA"/>
</dbReference>
<sequence length="348" mass="37661">MRYRIAIVGARIGGKHAAAIAALPDCFELAGVCDLDPARASGIAGTTPVSTDYAGLLERDDIDIVTLCTPSHLHFEQTRMAQQAGKHVVCEKPVAGTVEDLDQLARLEAETGRLVFPVLQKRHGHGLQKLRHLRDRDLLGRLYVASAESHWSRGADYYANPWRGRLATELGGTLMTHAIHQHDMVLSIVGSVQSVFARIATSVHPIETEDCASITATSVDGGLLSFSATVGSHAPTSRLRFCFEHLTAESSTDSKAPHRDPWSFTPSDTRREAIGQALSAFVPGDEDFVSLYRAVHADLVAGRKTGRLDDFRPVLALTQAAYASARSGREIFLSDPGSAQAPRAIHIQ</sequence>
<dbReference type="GO" id="GO:0000166">
    <property type="term" value="F:nucleotide binding"/>
    <property type="evidence" value="ECO:0007669"/>
    <property type="project" value="InterPro"/>
</dbReference>
<accession>A0A934ML47</accession>
<keyword evidence="4" id="KW-1185">Reference proteome</keyword>
<evidence type="ECO:0000313" key="3">
    <source>
        <dbReference type="EMBL" id="MBJ3785838.1"/>
    </source>
</evidence>
<dbReference type="Pfam" id="PF22725">
    <property type="entry name" value="GFO_IDH_MocA_C3"/>
    <property type="match status" value="1"/>
</dbReference>
<dbReference type="Gene3D" id="3.40.50.720">
    <property type="entry name" value="NAD(P)-binding Rossmann-like Domain"/>
    <property type="match status" value="1"/>
</dbReference>
<dbReference type="SUPFAM" id="SSF51735">
    <property type="entry name" value="NAD(P)-binding Rossmann-fold domains"/>
    <property type="match status" value="1"/>
</dbReference>
<proteinExistence type="predicted"/>
<dbReference type="PANTHER" id="PTHR43249">
    <property type="entry name" value="UDP-N-ACETYL-2-AMINO-2-DEOXY-D-GLUCURONATE OXIDASE"/>
    <property type="match status" value="1"/>
</dbReference>
<comment type="caution">
    <text evidence="3">The sequence shown here is derived from an EMBL/GenBank/DDBJ whole genome shotgun (WGS) entry which is preliminary data.</text>
</comment>
<dbReference type="AlphaFoldDB" id="A0A934ML47"/>
<evidence type="ECO:0000259" key="2">
    <source>
        <dbReference type="Pfam" id="PF22725"/>
    </source>
</evidence>
<organism evidence="3 4">
    <name type="scientific">Devosia sediminis</name>
    <dbReference type="NCBI Taxonomy" id="2798801"/>
    <lineage>
        <taxon>Bacteria</taxon>
        <taxon>Pseudomonadati</taxon>
        <taxon>Pseudomonadota</taxon>
        <taxon>Alphaproteobacteria</taxon>
        <taxon>Hyphomicrobiales</taxon>
        <taxon>Devosiaceae</taxon>
        <taxon>Devosia</taxon>
    </lineage>
</organism>
<feature type="domain" description="GFO/IDH/MocA-like oxidoreductase" evidence="2">
    <location>
        <begin position="128"/>
        <end position="243"/>
    </location>
</feature>
<reference evidence="3" key="1">
    <citation type="submission" date="2020-12" db="EMBL/GenBank/DDBJ databases">
        <title>Devosia sp. MSA67 isolated from Mo River.</title>
        <authorList>
            <person name="Ma F."/>
            <person name="Zi Z."/>
        </authorList>
    </citation>
    <scope>NUCLEOTIDE SEQUENCE</scope>
    <source>
        <strain evidence="3">MSA67</strain>
    </source>
</reference>
<dbReference type="PANTHER" id="PTHR43249:SF1">
    <property type="entry name" value="D-GLUCOSIDE 3-DEHYDROGENASE"/>
    <property type="match status" value="1"/>
</dbReference>
<dbReference type="InterPro" id="IPR000683">
    <property type="entry name" value="Gfo/Idh/MocA-like_OxRdtase_N"/>
</dbReference>
<dbReference type="InterPro" id="IPR036291">
    <property type="entry name" value="NAD(P)-bd_dom_sf"/>
</dbReference>
<protein>
    <submittedName>
        <fullName evidence="3">Gfo/Idh/MocA family oxidoreductase</fullName>
    </submittedName>
</protein>
<dbReference type="Gene3D" id="3.30.360.10">
    <property type="entry name" value="Dihydrodipicolinate Reductase, domain 2"/>
    <property type="match status" value="1"/>
</dbReference>
<dbReference type="InterPro" id="IPR055170">
    <property type="entry name" value="GFO_IDH_MocA-like_dom"/>
</dbReference>
<dbReference type="SUPFAM" id="SSF55347">
    <property type="entry name" value="Glyceraldehyde-3-phosphate dehydrogenase-like, C-terminal domain"/>
    <property type="match status" value="1"/>
</dbReference>
<name>A0A934ML47_9HYPH</name>
<evidence type="ECO:0000259" key="1">
    <source>
        <dbReference type="Pfam" id="PF01408"/>
    </source>
</evidence>
<feature type="domain" description="Gfo/Idh/MocA-like oxidoreductase N-terminal" evidence="1">
    <location>
        <begin position="4"/>
        <end position="116"/>
    </location>
</feature>
<dbReference type="InterPro" id="IPR052515">
    <property type="entry name" value="Gfo/Idh/MocA_Oxidoreductase"/>
</dbReference>
<dbReference type="Pfam" id="PF01408">
    <property type="entry name" value="GFO_IDH_MocA"/>
    <property type="match status" value="1"/>
</dbReference>